<evidence type="ECO:0000313" key="1">
    <source>
        <dbReference type="EMBL" id="RPD62401.1"/>
    </source>
</evidence>
<gene>
    <name evidence="1" type="ORF">L227DRAFT_35121</name>
</gene>
<organism evidence="1 2">
    <name type="scientific">Lentinus tigrinus ALCF2SS1-6</name>
    <dbReference type="NCBI Taxonomy" id="1328759"/>
    <lineage>
        <taxon>Eukaryota</taxon>
        <taxon>Fungi</taxon>
        <taxon>Dikarya</taxon>
        <taxon>Basidiomycota</taxon>
        <taxon>Agaricomycotina</taxon>
        <taxon>Agaricomycetes</taxon>
        <taxon>Polyporales</taxon>
        <taxon>Polyporaceae</taxon>
        <taxon>Lentinus</taxon>
    </lineage>
</organism>
<reference evidence="1" key="1">
    <citation type="journal article" date="2018" name="Genome Biol. Evol.">
        <title>Genomics and development of Lentinus tigrinus, a white-rot wood-decaying mushroom with dimorphic fruiting bodies.</title>
        <authorList>
            <person name="Wu B."/>
            <person name="Xu Z."/>
            <person name="Knudson A."/>
            <person name="Carlson A."/>
            <person name="Chen N."/>
            <person name="Kovaka S."/>
            <person name="LaButti K."/>
            <person name="Lipzen A."/>
            <person name="Pennachio C."/>
            <person name="Riley R."/>
            <person name="Schakwitz W."/>
            <person name="Umezawa K."/>
            <person name="Ohm R.A."/>
            <person name="Grigoriev I.V."/>
            <person name="Nagy L.G."/>
            <person name="Gibbons J."/>
            <person name="Hibbett D."/>
        </authorList>
    </citation>
    <scope>NUCLEOTIDE SEQUENCE [LARGE SCALE GENOMIC DNA]</scope>
    <source>
        <strain evidence="1">ALCF2SS1-6</strain>
    </source>
</reference>
<dbReference type="EMBL" id="ML122259">
    <property type="protein sequence ID" value="RPD62401.1"/>
    <property type="molecule type" value="Genomic_DNA"/>
</dbReference>
<evidence type="ECO:0000313" key="2">
    <source>
        <dbReference type="Proteomes" id="UP000313359"/>
    </source>
</evidence>
<keyword evidence="2" id="KW-1185">Reference proteome</keyword>
<protein>
    <submittedName>
        <fullName evidence="1">Uncharacterized protein</fullName>
    </submittedName>
</protein>
<proteinExistence type="predicted"/>
<accession>A0A5C2SFG4</accession>
<sequence length="185" mass="20907">MVLWPHRMSRPIFSSHHRTPHIHRNSRIDGSPYLCLSTVPSARLMQHAGLRYTNRTWRTLLQSQRSSHTSSSQRNMVKTNPGRLLTASGCVFGLLTEHFVLPLASSAEELVQKVNERPYPSRPNLSLFPSRSLALPSICVVIQTCELLQNVAATFRDQQVQVSLCSRHWPSPFGHQADIWRCSGG</sequence>
<dbReference type="Proteomes" id="UP000313359">
    <property type="component" value="Unassembled WGS sequence"/>
</dbReference>
<name>A0A5C2SFG4_9APHY</name>
<dbReference type="AlphaFoldDB" id="A0A5C2SFG4"/>